<feature type="compositionally biased region" description="Low complexity" evidence="1">
    <location>
        <begin position="95"/>
        <end position="104"/>
    </location>
</feature>
<organism evidence="2 3">
    <name type="scientific">Nannocystis radixulma</name>
    <dbReference type="NCBI Taxonomy" id="2995305"/>
    <lineage>
        <taxon>Bacteria</taxon>
        <taxon>Pseudomonadati</taxon>
        <taxon>Myxococcota</taxon>
        <taxon>Polyangia</taxon>
        <taxon>Nannocystales</taxon>
        <taxon>Nannocystaceae</taxon>
        <taxon>Nannocystis</taxon>
    </lineage>
</organism>
<evidence type="ECO:0000256" key="1">
    <source>
        <dbReference type="SAM" id="MobiDB-lite"/>
    </source>
</evidence>
<evidence type="ECO:0000313" key="3">
    <source>
        <dbReference type="Proteomes" id="UP001217838"/>
    </source>
</evidence>
<feature type="region of interest" description="Disordered" evidence="1">
    <location>
        <begin position="19"/>
        <end position="104"/>
    </location>
</feature>
<comment type="caution">
    <text evidence="2">The sequence shown here is derived from an EMBL/GenBank/DDBJ whole genome shotgun (WGS) entry which is preliminary data.</text>
</comment>
<dbReference type="RefSeq" id="WP_272000351.1">
    <property type="nucleotide sequence ID" value="NZ_JAQNDN010000013.1"/>
</dbReference>
<keyword evidence="3" id="KW-1185">Reference proteome</keyword>
<dbReference type="Proteomes" id="UP001217838">
    <property type="component" value="Unassembled WGS sequence"/>
</dbReference>
<dbReference type="SUPFAM" id="SSF69318">
    <property type="entry name" value="Integrin alpha N-terminal domain"/>
    <property type="match status" value="2"/>
</dbReference>
<dbReference type="InterPro" id="IPR028994">
    <property type="entry name" value="Integrin_alpha_N"/>
</dbReference>
<protein>
    <submittedName>
        <fullName evidence="2">VCBS repeat-containing protein</fullName>
    </submittedName>
</protein>
<gene>
    <name evidence="2" type="ORF">POL58_22440</name>
</gene>
<dbReference type="PANTHER" id="PTHR44103:SF1">
    <property type="entry name" value="PROPROTEIN CONVERTASE P"/>
    <property type="match status" value="1"/>
</dbReference>
<accession>A0ABT5B9Y2</accession>
<feature type="compositionally biased region" description="Low complexity" evidence="1">
    <location>
        <begin position="22"/>
        <end position="87"/>
    </location>
</feature>
<dbReference type="PANTHER" id="PTHR44103">
    <property type="entry name" value="PROPROTEIN CONVERTASE P"/>
    <property type="match status" value="1"/>
</dbReference>
<proteinExistence type="predicted"/>
<name>A0ABT5B9Y2_9BACT</name>
<sequence length="540" mass="55753">MKRRLVAVLALVPLACGDDSRATAGASDSATTAPTTATATAPTTDGTGTSTATTTTIPTTSEGTTTEDPVLPTSTSTAASSTTTTGTAGPGTTGPGTTTDATTGEPIDVCKVQDDMDAVGECDQEAPPDSFDPELQWTWTGPNGDAYSIVTPLVANLTDDNADGVIDLCDTPDIVVVASPSSGSVGQPGRVYVLDGATGTQHAVFATAVDHTVTPAIGDIDGDGLPEIVTSVVGGNPIAFEHDGAPKWTSASGWPEAYSGSIALGDVDNDGDVEILAGNRLFDHNGVLLVTLNQPAGSWSSSALADLDGDGDLEIVLGHAAFQHTGEALFVSAVDPGYPSIADLDGDGLPEVLVSNVNGLSLLNHDGSIIFQNQQPTGDPVGFTTWLRPSTVHDFDGDGEPEFAVSSANNYTVYRPQGPTILWKAPVSDFSGIAAGTAFDFLGDGVAEAMYADEQTMFIFGGAGEALLQIPRSSGTLSEYPVVADVDNDGSAEIVVVSCQFGGTPSPTVQVIRDKEDRWIQARRIWNQHTYHVTNMVYLV</sequence>
<dbReference type="EMBL" id="JAQNDN010000013">
    <property type="protein sequence ID" value="MDC0670533.1"/>
    <property type="molecule type" value="Genomic_DNA"/>
</dbReference>
<evidence type="ECO:0000313" key="2">
    <source>
        <dbReference type="EMBL" id="MDC0670533.1"/>
    </source>
</evidence>
<reference evidence="2 3" key="1">
    <citation type="submission" date="2022-11" db="EMBL/GenBank/DDBJ databases">
        <title>Minimal conservation of predation-associated metabolite biosynthetic gene clusters underscores biosynthetic potential of Myxococcota including descriptions for ten novel species: Archangium lansinium sp. nov., Myxococcus landrumus sp. nov., Nannocystis bai.</title>
        <authorList>
            <person name="Ahearne A."/>
            <person name="Stevens C."/>
            <person name="Dowd S."/>
        </authorList>
    </citation>
    <scope>NUCLEOTIDE SEQUENCE [LARGE SCALE GENOMIC DNA]</scope>
    <source>
        <strain evidence="2 3">NCELM</strain>
    </source>
</reference>
<dbReference type="Gene3D" id="2.130.10.130">
    <property type="entry name" value="Integrin alpha, N-terminal"/>
    <property type="match status" value="1"/>
</dbReference>